<evidence type="ECO:0000313" key="3">
    <source>
        <dbReference type="Proteomes" id="UP000285310"/>
    </source>
</evidence>
<feature type="compositionally biased region" description="Low complexity" evidence="1">
    <location>
        <begin position="58"/>
        <end position="67"/>
    </location>
</feature>
<feature type="region of interest" description="Disordered" evidence="1">
    <location>
        <begin position="25"/>
        <end position="68"/>
    </location>
</feature>
<accession>A0A423PVQ0</accession>
<sequence length="211" mass="22063">MKKIGIAIGILAILVIGGFVIQSAQQDNDNPPSDNATTGESAAPSAKKSPEAARGEQKPAPSKAPPAKVEPVIAYCQKAAKDNASSAATQALADKGGLVAILQKEAALNGDPYTCGDYYLTHGGDIDATDPRTDSERLTPLLFAIKRNDPRMVSYVIDHDADLKKRGGPNDVRPYGYAVFLALQNRSTNYNPVIAQLDKALKTSAAGTGGG</sequence>
<dbReference type="EMBL" id="AYKG01000014">
    <property type="protein sequence ID" value="ROO29602.1"/>
    <property type="molecule type" value="Genomic_DNA"/>
</dbReference>
<feature type="compositionally biased region" description="Basic and acidic residues" evidence="1">
    <location>
        <begin position="48"/>
        <end position="57"/>
    </location>
</feature>
<proteinExistence type="predicted"/>
<protein>
    <submittedName>
        <fullName evidence="2">Uncharacterized protein</fullName>
    </submittedName>
</protein>
<gene>
    <name evidence="2" type="ORF">SAJA_06190</name>
</gene>
<dbReference type="InterPro" id="IPR036770">
    <property type="entry name" value="Ankyrin_rpt-contain_sf"/>
</dbReference>
<dbReference type="OrthoDB" id="341379at2"/>
<evidence type="ECO:0000256" key="1">
    <source>
        <dbReference type="SAM" id="MobiDB-lite"/>
    </source>
</evidence>
<dbReference type="SUPFAM" id="SSF48403">
    <property type="entry name" value="Ankyrin repeat"/>
    <property type="match status" value="1"/>
</dbReference>
<feature type="compositionally biased region" description="Polar residues" evidence="1">
    <location>
        <begin position="25"/>
        <end position="39"/>
    </location>
</feature>
<dbReference type="InParanoid" id="A0A423PVQ0"/>
<dbReference type="AlphaFoldDB" id="A0A423PVQ0"/>
<keyword evidence="3" id="KW-1185">Reference proteome</keyword>
<comment type="caution">
    <text evidence="2">The sequence shown here is derived from an EMBL/GenBank/DDBJ whole genome shotgun (WGS) entry which is preliminary data.</text>
</comment>
<dbReference type="Gene3D" id="1.25.40.20">
    <property type="entry name" value="Ankyrin repeat-containing domain"/>
    <property type="match status" value="1"/>
</dbReference>
<organism evidence="2 3">
    <name type="scientific">Salinisphaera japonica YTM-1</name>
    <dbReference type="NCBI Taxonomy" id="1209778"/>
    <lineage>
        <taxon>Bacteria</taxon>
        <taxon>Pseudomonadati</taxon>
        <taxon>Pseudomonadota</taxon>
        <taxon>Gammaproteobacteria</taxon>
        <taxon>Salinisphaerales</taxon>
        <taxon>Salinisphaeraceae</taxon>
        <taxon>Salinisphaera</taxon>
    </lineage>
</organism>
<name>A0A423PVQ0_9GAMM</name>
<evidence type="ECO:0000313" key="2">
    <source>
        <dbReference type="EMBL" id="ROO29602.1"/>
    </source>
</evidence>
<dbReference type="Proteomes" id="UP000285310">
    <property type="component" value="Unassembled WGS sequence"/>
</dbReference>
<reference evidence="2 3" key="1">
    <citation type="submission" date="2013-10" db="EMBL/GenBank/DDBJ databases">
        <title>Salinisphaera japonica YTM-1 Genome Sequencing.</title>
        <authorList>
            <person name="Lai Q."/>
            <person name="Li C."/>
            <person name="Shao Z."/>
        </authorList>
    </citation>
    <scope>NUCLEOTIDE SEQUENCE [LARGE SCALE GENOMIC DNA]</scope>
    <source>
        <strain evidence="2 3">YTM-1</strain>
    </source>
</reference>
<dbReference type="RefSeq" id="WP_123657767.1">
    <property type="nucleotide sequence ID" value="NZ_AYKG01000014.1"/>
</dbReference>